<organism evidence="1">
    <name type="scientific">Phytobacter massiliensis</name>
    <dbReference type="NCBI Taxonomy" id="1485952"/>
    <lineage>
        <taxon>Bacteria</taxon>
        <taxon>Pseudomonadati</taxon>
        <taxon>Pseudomonadota</taxon>
        <taxon>Gammaproteobacteria</taxon>
        <taxon>Enterobacterales</taxon>
        <taxon>Enterobacteriaceae</taxon>
        <taxon>Phytobacter</taxon>
    </lineage>
</organism>
<evidence type="ECO:0000313" key="1">
    <source>
        <dbReference type="EMBL" id="VYU30292.1"/>
    </source>
</evidence>
<reference evidence="1" key="1">
    <citation type="submission" date="2019-11" db="EMBL/GenBank/DDBJ databases">
        <authorList>
            <person name="Feng L."/>
        </authorList>
    </citation>
    <scope>NUCLEOTIDE SEQUENCE</scope>
    <source>
        <strain evidence="1">EMassiliensisLFYP7</strain>
    </source>
</reference>
<proteinExistence type="predicted"/>
<dbReference type="AlphaFoldDB" id="A0A6N3DPR1"/>
<dbReference type="EMBL" id="CACRTZ010000013">
    <property type="protein sequence ID" value="VYU30292.1"/>
    <property type="molecule type" value="Genomic_DNA"/>
</dbReference>
<accession>A0A6N3DPR1</accession>
<name>A0A6N3DPR1_9ENTR</name>
<gene>
    <name evidence="1" type="ORF">EMLFYP7_01935</name>
</gene>
<sequence length="38" mass="4536">MKNIPFNITFIKLILDSVLLQYRLFAFLIYKSRIFLAA</sequence>
<protein>
    <submittedName>
        <fullName evidence="1">Uncharacterized protein</fullName>
    </submittedName>
</protein>